<dbReference type="OrthoDB" id="770296at2759"/>
<keyword evidence="9" id="KW-1185">Reference proteome</keyword>
<feature type="transmembrane region" description="Helical" evidence="6">
    <location>
        <begin position="44"/>
        <end position="65"/>
    </location>
</feature>
<evidence type="ECO:0000313" key="8">
    <source>
        <dbReference type="EMBL" id="RWR96829.1"/>
    </source>
</evidence>
<accession>A0A3S3NQT6</accession>
<organism evidence="8 9">
    <name type="scientific">Cinnamomum micranthum f. kanehirae</name>
    <dbReference type="NCBI Taxonomy" id="337451"/>
    <lineage>
        <taxon>Eukaryota</taxon>
        <taxon>Viridiplantae</taxon>
        <taxon>Streptophyta</taxon>
        <taxon>Embryophyta</taxon>
        <taxon>Tracheophyta</taxon>
        <taxon>Spermatophyta</taxon>
        <taxon>Magnoliopsida</taxon>
        <taxon>Magnoliidae</taxon>
        <taxon>Laurales</taxon>
        <taxon>Lauraceae</taxon>
        <taxon>Cinnamomum</taxon>
    </lineage>
</organism>
<evidence type="ECO:0000256" key="6">
    <source>
        <dbReference type="RuleBase" id="RU363077"/>
    </source>
</evidence>
<feature type="transmembrane region" description="Helical" evidence="6">
    <location>
        <begin position="173"/>
        <end position="193"/>
    </location>
</feature>
<keyword evidence="4 6" id="KW-1133">Transmembrane helix</keyword>
<comment type="subcellular location">
    <subcellularLocation>
        <location evidence="1 6">Membrane</location>
        <topology evidence="1 6">Multi-pass membrane protein</topology>
    </subcellularLocation>
</comment>
<dbReference type="SUPFAM" id="SSF103481">
    <property type="entry name" value="Multidrug resistance efflux transporter EmrE"/>
    <property type="match status" value="1"/>
</dbReference>
<dbReference type="InterPro" id="IPR000620">
    <property type="entry name" value="EamA_dom"/>
</dbReference>
<dbReference type="Proteomes" id="UP000283530">
    <property type="component" value="Unassembled WGS sequence"/>
</dbReference>
<dbReference type="GO" id="GO:0016020">
    <property type="term" value="C:membrane"/>
    <property type="evidence" value="ECO:0007669"/>
    <property type="project" value="UniProtKB-SubCell"/>
</dbReference>
<dbReference type="InterPro" id="IPR037185">
    <property type="entry name" value="EmrE-like"/>
</dbReference>
<proteinExistence type="inferred from homology"/>
<feature type="transmembrane region" description="Helical" evidence="6">
    <location>
        <begin position="205"/>
        <end position="226"/>
    </location>
</feature>
<evidence type="ECO:0000256" key="4">
    <source>
        <dbReference type="ARBA" id="ARBA00022989"/>
    </source>
</evidence>
<sequence length="351" mass="38504">MASSSLGNKAQKIAPHACLVMGQIITASYIVLSKVILVQGISSSVFLVYQFILATVFIATLSFIFERRKRPPLTKQILGWIFLLALIGVTLAQSMLAGALYFTSSTVESSVLNMIPAITYILSLISRQEKLEIHTSWGKGKIFGTLMSVSGALTLMLWHGSGAQVMSTSMGNYLVGLVMVVVGVVAFSTWILMLEPVTKRYPAELSMTAIMFFFATLQTSVIAAILSHKASKWQLKWDLELLNIFIGGALNSGLANFFVAICARLKGPVFVSSFSPLGPVVCYHLGVHLSWPSVECWKHCRINHDSGGPLHLSVVEVQGRSAPIDQRSRFDHHFSHIRSFPRPGTSWKCVV</sequence>
<gene>
    <name evidence="8" type="ORF">CKAN_02623200</name>
</gene>
<feature type="domain" description="EamA" evidence="7">
    <location>
        <begin position="20"/>
        <end position="142"/>
    </location>
</feature>
<dbReference type="GO" id="GO:0022857">
    <property type="term" value="F:transmembrane transporter activity"/>
    <property type="evidence" value="ECO:0007669"/>
    <property type="project" value="InterPro"/>
</dbReference>
<keyword evidence="3 6" id="KW-0812">Transmembrane</keyword>
<comment type="caution">
    <text evidence="8">The sequence shown here is derived from an EMBL/GenBank/DDBJ whole genome shotgun (WGS) entry which is preliminary data.</text>
</comment>
<protein>
    <recommendedName>
        <fullName evidence="6">WAT1-related protein</fullName>
    </recommendedName>
</protein>
<evidence type="ECO:0000256" key="5">
    <source>
        <dbReference type="ARBA" id="ARBA00023136"/>
    </source>
</evidence>
<dbReference type="InterPro" id="IPR030184">
    <property type="entry name" value="WAT1-related"/>
</dbReference>
<dbReference type="AlphaFoldDB" id="A0A3S3NQT6"/>
<evidence type="ECO:0000259" key="7">
    <source>
        <dbReference type="Pfam" id="PF00892"/>
    </source>
</evidence>
<dbReference type="Pfam" id="PF00892">
    <property type="entry name" value="EamA"/>
    <property type="match status" value="1"/>
</dbReference>
<evidence type="ECO:0000256" key="2">
    <source>
        <dbReference type="ARBA" id="ARBA00007635"/>
    </source>
</evidence>
<feature type="transmembrane region" description="Helical" evidence="6">
    <location>
        <begin position="77"/>
        <end position="103"/>
    </location>
</feature>
<evidence type="ECO:0000256" key="3">
    <source>
        <dbReference type="ARBA" id="ARBA00022692"/>
    </source>
</evidence>
<dbReference type="PANTHER" id="PTHR31218">
    <property type="entry name" value="WAT1-RELATED PROTEIN"/>
    <property type="match status" value="1"/>
</dbReference>
<keyword evidence="5 6" id="KW-0472">Membrane</keyword>
<reference evidence="8 9" key="1">
    <citation type="journal article" date="2019" name="Nat. Plants">
        <title>Stout camphor tree genome fills gaps in understanding of flowering plant genome evolution.</title>
        <authorList>
            <person name="Chaw S.M."/>
            <person name="Liu Y.C."/>
            <person name="Wu Y.W."/>
            <person name="Wang H.Y."/>
            <person name="Lin C.I."/>
            <person name="Wu C.S."/>
            <person name="Ke H.M."/>
            <person name="Chang L.Y."/>
            <person name="Hsu C.Y."/>
            <person name="Yang H.T."/>
            <person name="Sudianto E."/>
            <person name="Hsu M.H."/>
            <person name="Wu K.P."/>
            <person name="Wang L.N."/>
            <person name="Leebens-Mack J.H."/>
            <person name="Tsai I.J."/>
        </authorList>
    </citation>
    <scope>NUCLEOTIDE SEQUENCE [LARGE SCALE GENOMIC DNA]</scope>
    <source>
        <strain evidence="9">cv. Chaw 1501</strain>
        <tissue evidence="8">Young leaves</tissue>
    </source>
</reference>
<feature type="transmembrane region" description="Helical" evidence="6">
    <location>
        <begin position="12"/>
        <end position="32"/>
    </location>
</feature>
<evidence type="ECO:0000256" key="1">
    <source>
        <dbReference type="ARBA" id="ARBA00004141"/>
    </source>
</evidence>
<name>A0A3S3NQT6_9MAGN</name>
<dbReference type="EMBL" id="QPKB01000012">
    <property type="protein sequence ID" value="RWR96829.1"/>
    <property type="molecule type" value="Genomic_DNA"/>
</dbReference>
<evidence type="ECO:0000313" key="9">
    <source>
        <dbReference type="Proteomes" id="UP000283530"/>
    </source>
</evidence>
<comment type="similarity">
    <text evidence="2 6">Belongs to the drug/metabolite transporter (DMT) superfamily. Plant drug/metabolite exporter (P-DME) (TC 2.A.7.4) family.</text>
</comment>
<feature type="transmembrane region" description="Helical" evidence="6">
    <location>
        <begin position="241"/>
        <end position="263"/>
    </location>
</feature>
<feature type="transmembrane region" description="Helical" evidence="6">
    <location>
        <begin position="142"/>
        <end position="161"/>
    </location>
</feature>